<dbReference type="PANTHER" id="PTHR22753">
    <property type="entry name" value="TRANSMEMBRANE PROTEIN 68"/>
    <property type="match status" value="1"/>
</dbReference>
<sequence>MSNPFDSAPMRDRFDPELTEHLALPILRQLYNNWFRVTVNGIDNLPEEGPVLLVANHSGTIAVDAMMLMVAVHDEPEKPRHLRLLGADFMLNTPIVGQAVKRFGATVANPKDALELVQRGEAIGVFPEGTKGTGKPFAQRYRLQRFGRGGFAALALQTGTPIIPVSIMGAEEIYPLIGNMPRLARKLGLPYFPVTPTFPFLGPLGLVPLPTKWTIEFGKPVETAGAEYDAHSARDVFALADSVKKTIQATLDGLLEQRGSIFGD</sequence>
<dbReference type="InterPro" id="IPR016676">
    <property type="entry name" value="P_lipid/glycerol_AcTrfase_prd"/>
</dbReference>
<dbReference type="GO" id="GO:0016020">
    <property type="term" value="C:membrane"/>
    <property type="evidence" value="ECO:0007669"/>
    <property type="project" value="TreeGrafter"/>
</dbReference>
<dbReference type="PIRSF" id="PIRSF016753">
    <property type="entry name" value="P_lipid/glycerol_ac_tran_prd"/>
    <property type="match status" value="1"/>
</dbReference>
<proteinExistence type="predicted"/>
<dbReference type="CDD" id="cd07987">
    <property type="entry name" value="LPLAT_MGAT-like"/>
    <property type="match status" value="1"/>
</dbReference>
<keyword evidence="2" id="KW-0012">Acyltransferase</keyword>
<dbReference type="GO" id="GO:0016746">
    <property type="term" value="F:acyltransferase activity"/>
    <property type="evidence" value="ECO:0007669"/>
    <property type="project" value="UniProtKB-KW"/>
</dbReference>
<dbReference type="Pfam" id="PF01553">
    <property type="entry name" value="Acyltransferase"/>
    <property type="match status" value="1"/>
</dbReference>
<keyword evidence="3" id="KW-1185">Reference proteome</keyword>
<feature type="domain" description="Phospholipid/glycerol acyltransferase" evidence="1">
    <location>
        <begin position="51"/>
        <end position="170"/>
    </location>
</feature>
<reference evidence="2" key="1">
    <citation type="submission" date="2021-02" db="EMBL/GenBank/DDBJ databases">
        <title>Natronoglycomyces albus gen. nov., sp. nov, a haloalkaliphilic actinobacterium from a soda solonchak soil.</title>
        <authorList>
            <person name="Sorokin D.Y."/>
            <person name="Khijniak T.V."/>
            <person name="Zakharycheva A.P."/>
            <person name="Boueva O.V."/>
            <person name="Ariskina E.V."/>
            <person name="Hahnke R.L."/>
            <person name="Bunk B."/>
            <person name="Sproer C."/>
            <person name="Schumann P."/>
            <person name="Evtushenko L.I."/>
            <person name="Kublanov I.V."/>
        </authorList>
    </citation>
    <scope>NUCLEOTIDE SEQUENCE</scope>
    <source>
        <strain evidence="2">DSM 106290</strain>
    </source>
</reference>
<evidence type="ECO:0000313" key="3">
    <source>
        <dbReference type="Proteomes" id="UP000662939"/>
    </source>
</evidence>
<keyword evidence="2" id="KW-0808">Transferase</keyword>
<dbReference type="AlphaFoldDB" id="A0A895XQ10"/>
<dbReference type="SMART" id="SM00563">
    <property type="entry name" value="PlsC"/>
    <property type="match status" value="1"/>
</dbReference>
<gene>
    <name evidence="2" type="ORF">JQS30_02460</name>
</gene>
<evidence type="ECO:0000259" key="1">
    <source>
        <dbReference type="SMART" id="SM00563"/>
    </source>
</evidence>
<dbReference type="Proteomes" id="UP000662939">
    <property type="component" value="Chromosome"/>
</dbReference>
<dbReference type="InterPro" id="IPR002123">
    <property type="entry name" value="Plipid/glycerol_acylTrfase"/>
</dbReference>
<dbReference type="PANTHER" id="PTHR22753:SF14">
    <property type="entry name" value="MONOACYLGLYCEROL_DIACYLGLYCEROL O-ACYLTRANSFERASE"/>
    <property type="match status" value="1"/>
</dbReference>
<dbReference type="RefSeq" id="WP_213171823.1">
    <property type="nucleotide sequence ID" value="NZ_CP070496.1"/>
</dbReference>
<dbReference type="KEGG" id="nav:JQS30_02460"/>
<name>A0A895XQ10_9ACTN</name>
<dbReference type="EMBL" id="CP070496">
    <property type="protein sequence ID" value="QSB05812.1"/>
    <property type="molecule type" value="Genomic_DNA"/>
</dbReference>
<accession>A0A895XQ10</accession>
<protein>
    <submittedName>
        <fullName evidence="2">Acyltransferase family protein</fullName>
    </submittedName>
</protein>
<organism evidence="2 3">
    <name type="scientific">Natronoglycomyces albus</name>
    <dbReference type="NCBI Taxonomy" id="2811108"/>
    <lineage>
        <taxon>Bacteria</taxon>
        <taxon>Bacillati</taxon>
        <taxon>Actinomycetota</taxon>
        <taxon>Actinomycetes</taxon>
        <taxon>Glycomycetales</taxon>
        <taxon>Glycomycetaceae</taxon>
        <taxon>Natronoglycomyces</taxon>
    </lineage>
</organism>
<evidence type="ECO:0000313" key="2">
    <source>
        <dbReference type="EMBL" id="QSB05812.1"/>
    </source>
</evidence>
<dbReference type="SUPFAM" id="SSF69593">
    <property type="entry name" value="Glycerol-3-phosphate (1)-acyltransferase"/>
    <property type="match status" value="1"/>
</dbReference>